<dbReference type="VEuPathDB" id="FungiDB:TRICI_003239"/>
<dbReference type="InterPro" id="IPR010987">
    <property type="entry name" value="Glutathione-S-Trfase_C-like"/>
</dbReference>
<organism evidence="4 5">
    <name type="scientific">Trichomonascus ciferrii</name>
    <dbReference type="NCBI Taxonomy" id="44093"/>
    <lineage>
        <taxon>Eukaryota</taxon>
        <taxon>Fungi</taxon>
        <taxon>Dikarya</taxon>
        <taxon>Ascomycota</taxon>
        <taxon>Saccharomycotina</taxon>
        <taxon>Dipodascomycetes</taxon>
        <taxon>Dipodascales</taxon>
        <taxon>Trichomonascaceae</taxon>
        <taxon>Trichomonascus</taxon>
        <taxon>Trichomonascus ciferrii complex</taxon>
    </lineage>
</organism>
<dbReference type="SFLD" id="SFLDS00019">
    <property type="entry name" value="Glutathione_Transferase_(cytos"/>
    <property type="match status" value="1"/>
</dbReference>
<evidence type="ECO:0000313" key="5">
    <source>
        <dbReference type="Proteomes" id="UP000761534"/>
    </source>
</evidence>
<dbReference type="PANTHER" id="PTHR44051:SF8">
    <property type="entry name" value="GLUTATHIONE S-TRANSFERASE GSTA"/>
    <property type="match status" value="1"/>
</dbReference>
<dbReference type="Gene3D" id="1.20.1050.10">
    <property type="match status" value="1"/>
</dbReference>
<evidence type="ECO:0000259" key="3">
    <source>
        <dbReference type="PROSITE" id="PS50405"/>
    </source>
</evidence>
<dbReference type="Gene3D" id="3.40.30.10">
    <property type="entry name" value="Glutaredoxin"/>
    <property type="match status" value="1"/>
</dbReference>
<dbReference type="OrthoDB" id="2309723at2759"/>
<dbReference type="PROSITE" id="PS50404">
    <property type="entry name" value="GST_NTER"/>
    <property type="match status" value="1"/>
</dbReference>
<dbReference type="InterPro" id="IPR004045">
    <property type="entry name" value="Glutathione_S-Trfase_N"/>
</dbReference>
<protein>
    <recommendedName>
        <fullName evidence="6">GST N-terminal domain-containing protein</fullName>
    </recommendedName>
</protein>
<feature type="domain" description="GST C-terminal" evidence="3">
    <location>
        <begin position="70"/>
        <end position="190"/>
    </location>
</feature>
<dbReference type="Pfam" id="PF13417">
    <property type="entry name" value="GST_N_3"/>
    <property type="match status" value="1"/>
</dbReference>
<comment type="caution">
    <text evidence="4">The sequence shown here is derived from an EMBL/GenBank/DDBJ whole genome shotgun (WGS) entry which is preliminary data.</text>
</comment>
<reference evidence="4" key="1">
    <citation type="journal article" date="2019" name="G3 (Bethesda)">
        <title>Genome Assemblies of Two Rare Opportunistic Yeast Pathogens: Diutina rugosa (syn. Candida rugosa) and Trichomonascus ciferrii (syn. Candida ciferrii).</title>
        <authorList>
            <person name="Mixao V."/>
            <person name="Saus E."/>
            <person name="Hansen A.P."/>
            <person name="Lass-Florl C."/>
            <person name="Gabaldon T."/>
        </authorList>
    </citation>
    <scope>NUCLEOTIDE SEQUENCE</scope>
    <source>
        <strain evidence="4">CBS 4856</strain>
    </source>
</reference>
<dbReference type="InterPro" id="IPR004046">
    <property type="entry name" value="GST_C"/>
</dbReference>
<dbReference type="PANTHER" id="PTHR44051">
    <property type="entry name" value="GLUTATHIONE S-TRANSFERASE-RELATED"/>
    <property type="match status" value="1"/>
</dbReference>
<evidence type="ECO:0000259" key="2">
    <source>
        <dbReference type="PROSITE" id="PS50404"/>
    </source>
</evidence>
<comment type="similarity">
    <text evidence="1">Belongs to the GST superfamily.</text>
</comment>
<evidence type="ECO:0000313" key="4">
    <source>
        <dbReference type="EMBL" id="KAA8913177.1"/>
    </source>
</evidence>
<dbReference type="PROSITE" id="PS50405">
    <property type="entry name" value="GST_CTER"/>
    <property type="match status" value="1"/>
</dbReference>
<dbReference type="EMBL" id="SWFS01000236">
    <property type="protein sequence ID" value="KAA8913177.1"/>
    <property type="molecule type" value="Genomic_DNA"/>
</dbReference>
<evidence type="ECO:0008006" key="6">
    <source>
        <dbReference type="Google" id="ProtNLM"/>
    </source>
</evidence>
<dbReference type="Pfam" id="PF14497">
    <property type="entry name" value="GST_C_3"/>
    <property type="match status" value="1"/>
</dbReference>
<name>A0A642V5K2_9ASCO</name>
<dbReference type="AlphaFoldDB" id="A0A642V5K2"/>
<dbReference type="InterPro" id="IPR036282">
    <property type="entry name" value="Glutathione-S-Trfase_C_sf"/>
</dbReference>
<sequence>MVLNQAGIEDVKFTAVNPRTDREWFTKINPKGQVPTLIVNDSEMLTEGLPIAYYIMSLAPEKFKPFPLEEGLQKYQAMGLLNFISSEMQKCIAPFYKPYYSEETREGVRQNDVRKNFGVLNDMLADKKFLWEDEYTVIDGYAYVISTWLKKMNVKVEVTEFPNIVEWMKRVEAVPVVQKTLQQEGIEPHF</sequence>
<gene>
    <name evidence="4" type="ORF">TRICI_003239</name>
</gene>
<dbReference type="Proteomes" id="UP000761534">
    <property type="component" value="Unassembled WGS sequence"/>
</dbReference>
<dbReference type="InterPro" id="IPR036249">
    <property type="entry name" value="Thioredoxin-like_sf"/>
</dbReference>
<keyword evidence="5" id="KW-1185">Reference proteome</keyword>
<evidence type="ECO:0000256" key="1">
    <source>
        <dbReference type="ARBA" id="ARBA00007409"/>
    </source>
</evidence>
<dbReference type="InterPro" id="IPR040079">
    <property type="entry name" value="Glutathione_S-Trfase"/>
</dbReference>
<accession>A0A642V5K2</accession>
<proteinExistence type="inferred from homology"/>
<dbReference type="SUPFAM" id="SSF52833">
    <property type="entry name" value="Thioredoxin-like"/>
    <property type="match status" value="1"/>
</dbReference>
<dbReference type="SUPFAM" id="SSF47616">
    <property type="entry name" value="GST C-terminal domain-like"/>
    <property type="match status" value="1"/>
</dbReference>
<feature type="domain" description="GST N-terminal" evidence="2">
    <location>
        <begin position="1"/>
        <end position="63"/>
    </location>
</feature>